<dbReference type="InterPro" id="IPR009057">
    <property type="entry name" value="Homeodomain-like_sf"/>
</dbReference>
<dbReference type="Gene3D" id="1.10.10.60">
    <property type="entry name" value="Homeodomain-like"/>
    <property type="match status" value="2"/>
</dbReference>
<dbReference type="PANTHER" id="PTHR43280:SF2">
    <property type="entry name" value="HTH-TYPE TRANSCRIPTIONAL REGULATOR EXSA"/>
    <property type="match status" value="1"/>
</dbReference>
<evidence type="ECO:0000256" key="3">
    <source>
        <dbReference type="ARBA" id="ARBA00023163"/>
    </source>
</evidence>
<feature type="domain" description="HTH araC/xylS-type" evidence="4">
    <location>
        <begin position="167"/>
        <end position="265"/>
    </location>
</feature>
<accession>A0A6L5YMW2</accession>
<proteinExistence type="predicted"/>
<dbReference type="InterPro" id="IPR018062">
    <property type="entry name" value="HTH_AraC-typ_CS"/>
</dbReference>
<protein>
    <submittedName>
        <fullName evidence="5">AraC family transcriptional regulator</fullName>
    </submittedName>
</protein>
<dbReference type="PRINTS" id="PR00032">
    <property type="entry name" value="HTHARAC"/>
</dbReference>
<dbReference type="InterPro" id="IPR018060">
    <property type="entry name" value="HTH_AraC"/>
</dbReference>
<dbReference type="InterPro" id="IPR020449">
    <property type="entry name" value="Tscrpt_reg_AraC-type_HTH"/>
</dbReference>
<dbReference type="Pfam" id="PF02311">
    <property type="entry name" value="AraC_binding"/>
    <property type="match status" value="1"/>
</dbReference>
<dbReference type="SUPFAM" id="SSF51215">
    <property type="entry name" value="Regulatory protein AraC"/>
    <property type="match status" value="1"/>
</dbReference>
<name>A0A6L5YMW2_9FIRM</name>
<reference evidence="5 6" key="1">
    <citation type="submission" date="2019-08" db="EMBL/GenBank/DDBJ databases">
        <title>In-depth cultivation of the pig gut microbiome towards novel bacterial diversity and tailored functional studies.</title>
        <authorList>
            <person name="Wylensek D."/>
            <person name="Hitch T.C.A."/>
            <person name="Clavel T."/>
        </authorList>
    </citation>
    <scope>NUCLEOTIDE SEQUENCE [LARGE SCALE GENOMIC DNA]</scope>
    <source>
        <strain evidence="5 6">MUC/MUC-530-WT-4D</strain>
    </source>
</reference>
<dbReference type="InterPro" id="IPR003313">
    <property type="entry name" value="AraC-bd"/>
</dbReference>
<keyword evidence="3" id="KW-0804">Transcription</keyword>
<dbReference type="EMBL" id="VUNI01000002">
    <property type="protein sequence ID" value="MST73730.1"/>
    <property type="molecule type" value="Genomic_DNA"/>
</dbReference>
<dbReference type="PROSITE" id="PS01124">
    <property type="entry name" value="HTH_ARAC_FAMILY_2"/>
    <property type="match status" value="1"/>
</dbReference>
<dbReference type="InterPro" id="IPR037923">
    <property type="entry name" value="HTH-like"/>
</dbReference>
<evidence type="ECO:0000259" key="4">
    <source>
        <dbReference type="PROSITE" id="PS01124"/>
    </source>
</evidence>
<dbReference type="GO" id="GO:0003700">
    <property type="term" value="F:DNA-binding transcription factor activity"/>
    <property type="evidence" value="ECO:0007669"/>
    <property type="project" value="InterPro"/>
</dbReference>
<dbReference type="PROSITE" id="PS00041">
    <property type="entry name" value="HTH_ARAC_FAMILY_1"/>
    <property type="match status" value="1"/>
</dbReference>
<organism evidence="5 6">
    <name type="scientific">Roseburia porci</name>
    <dbReference type="NCBI Taxonomy" id="2605790"/>
    <lineage>
        <taxon>Bacteria</taxon>
        <taxon>Bacillati</taxon>
        <taxon>Bacillota</taxon>
        <taxon>Clostridia</taxon>
        <taxon>Lachnospirales</taxon>
        <taxon>Lachnospiraceae</taxon>
        <taxon>Roseburia</taxon>
    </lineage>
</organism>
<sequence length="267" mass="30715">MSIYFGNHFSREAFQFDSVGNHWTQELVTRPEGFPMYHYLQTESGSGCVSVKGKTILLEQGQGILFAPFVPHSYRAWEGRWITEFATFTGSMEPYLKTMIGTDDYLLIGEEKGAEIERVIAGAVKLFETTPGNTRQLSMDCYHLLLLFSEGIPHSAAAQPAWDKYVRPVVEQIESNYMEDLSAEQLAKSVYVSPQYLSRLFVRYVGCSVYEYLTNYRINQAKKLLMKRDRKIQEIAHDVGYTDASHFIVMFRKLTGMTPVEFRRLHI</sequence>
<dbReference type="SMART" id="SM00342">
    <property type="entry name" value="HTH_ARAC"/>
    <property type="match status" value="1"/>
</dbReference>
<keyword evidence="2" id="KW-0238">DNA-binding</keyword>
<keyword evidence="6" id="KW-1185">Reference proteome</keyword>
<dbReference type="Gene3D" id="2.60.120.280">
    <property type="entry name" value="Regulatory protein AraC"/>
    <property type="match status" value="1"/>
</dbReference>
<keyword evidence="1" id="KW-0805">Transcription regulation</keyword>
<dbReference type="PANTHER" id="PTHR43280">
    <property type="entry name" value="ARAC-FAMILY TRANSCRIPTIONAL REGULATOR"/>
    <property type="match status" value="1"/>
</dbReference>
<comment type="caution">
    <text evidence="5">The sequence shown here is derived from an EMBL/GenBank/DDBJ whole genome shotgun (WGS) entry which is preliminary data.</text>
</comment>
<dbReference type="SUPFAM" id="SSF46689">
    <property type="entry name" value="Homeodomain-like"/>
    <property type="match status" value="2"/>
</dbReference>
<dbReference type="AlphaFoldDB" id="A0A6L5YMW2"/>
<dbReference type="GO" id="GO:0043565">
    <property type="term" value="F:sequence-specific DNA binding"/>
    <property type="evidence" value="ECO:0007669"/>
    <property type="project" value="InterPro"/>
</dbReference>
<dbReference type="Pfam" id="PF12833">
    <property type="entry name" value="HTH_18"/>
    <property type="match status" value="1"/>
</dbReference>
<dbReference type="RefSeq" id="WP_154428170.1">
    <property type="nucleotide sequence ID" value="NZ_VUNI01000002.1"/>
</dbReference>
<gene>
    <name evidence="5" type="ORF">FYJ75_01605</name>
</gene>
<dbReference type="Proteomes" id="UP000474024">
    <property type="component" value="Unassembled WGS sequence"/>
</dbReference>
<evidence type="ECO:0000313" key="6">
    <source>
        <dbReference type="Proteomes" id="UP000474024"/>
    </source>
</evidence>
<evidence type="ECO:0000256" key="2">
    <source>
        <dbReference type="ARBA" id="ARBA00023125"/>
    </source>
</evidence>
<evidence type="ECO:0000313" key="5">
    <source>
        <dbReference type="EMBL" id="MST73730.1"/>
    </source>
</evidence>
<evidence type="ECO:0000256" key="1">
    <source>
        <dbReference type="ARBA" id="ARBA00023015"/>
    </source>
</evidence>